<comment type="catalytic activity">
    <reaction evidence="1">
        <text>GDP-alpha-D-mannose + H2O = alpha-D-mannose 1-phosphate + GMP + 2 H(+)</text>
        <dbReference type="Rhea" id="RHEA:27978"/>
        <dbReference type="ChEBI" id="CHEBI:15377"/>
        <dbReference type="ChEBI" id="CHEBI:15378"/>
        <dbReference type="ChEBI" id="CHEBI:57527"/>
        <dbReference type="ChEBI" id="CHEBI:58115"/>
        <dbReference type="ChEBI" id="CHEBI:58409"/>
    </reaction>
</comment>
<sequence length="180" mass="19993">MIRTPLYKGELVDLGREHFTRPDGRDQTLEVVRHPGGAAVVAVNEDHQVCLLRQYRHAAGGWLWELPAGKLEAGEAPQVTAQRELKEEAGLQAAEWRELGEILTTPGFCDEVIHLFLATELVAVATDHQADELIECHWVSLQQALEWAGDGTIRDAKTLLGLYRMTQAETPGIAFRLHPA</sequence>
<dbReference type="EMBL" id="AP018052">
    <property type="protein sequence ID" value="BAZ93248.1"/>
    <property type="molecule type" value="Genomic_DNA"/>
</dbReference>
<evidence type="ECO:0000313" key="11">
    <source>
        <dbReference type="Proteomes" id="UP000218765"/>
    </source>
</evidence>
<name>A0A1Z4VPI0_9GAMM</name>
<dbReference type="GO" id="GO:0019693">
    <property type="term" value="P:ribose phosphate metabolic process"/>
    <property type="evidence" value="ECO:0007669"/>
    <property type="project" value="TreeGrafter"/>
</dbReference>
<dbReference type="CDD" id="cd03424">
    <property type="entry name" value="NUDIX_ADPRase_Nudt5_UGPPase_Nudt14"/>
    <property type="match status" value="1"/>
</dbReference>
<evidence type="ECO:0000256" key="4">
    <source>
        <dbReference type="ARBA" id="ARBA00016377"/>
    </source>
</evidence>
<evidence type="ECO:0000256" key="5">
    <source>
        <dbReference type="ARBA" id="ARBA00022801"/>
    </source>
</evidence>
<dbReference type="Gene3D" id="3.90.79.10">
    <property type="entry name" value="Nucleoside Triphosphate Pyrophosphohydrolase"/>
    <property type="match status" value="1"/>
</dbReference>
<dbReference type="OrthoDB" id="7066556at2"/>
<dbReference type="SUPFAM" id="SSF55811">
    <property type="entry name" value="Nudix"/>
    <property type="match status" value="1"/>
</dbReference>
<evidence type="ECO:0000256" key="7">
    <source>
        <dbReference type="ARBA" id="ARBA00032272"/>
    </source>
</evidence>
<gene>
    <name evidence="10" type="ORF">FOKN1_0846</name>
</gene>
<evidence type="ECO:0000313" key="10">
    <source>
        <dbReference type="EMBL" id="BAZ93248.1"/>
    </source>
</evidence>
<keyword evidence="11" id="KW-1185">Reference proteome</keyword>
<comment type="similarity">
    <text evidence="3">Belongs to the Nudix hydrolase family. NudK subfamily.</text>
</comment>
<protein>
    <recommendedName>
        <fullName evidence="4">GDP-mannose pyrophosphatase</fullName>
    </recommendedName>
    <alternativeName>
        <fullName evidence="6">GDP-mannose hydrolase</fullName>
    </alternativeName>
    <alternativeName>
        <fullName evidence="7">GDPMK</fullName>
    </alternativeName>
</protein>
<reference evidence="10 11" key="1">
    <citation type="submission" date="2017-05" db="EMBL/GenBank/DDBJ databases">
        <title>Thiocyanate degradation by Thiohalobacter thiocyanaticus FOKN1.</title>
        <authorList>
            <person name="Oshiki M."/>
            <person name="Fukushima T."/>
            <person name="Kawano S."/>
            <person name="Nakagawa J."/>
        </authorList>
    </citation>
    <scope>NUCLEOTIDE SEQUENCE [LARGE SCALE GENOMIC DNA]</scope>
    <source>
        <strain evidence="10 11">FOKN1</strain>
    </source>
</reference>
<proteinExistence type="inferred from homology"/>
<dbReference type="InterPro" id="IPR000086">
    <property type="entry name" value="NUDIX_hydrolase_dom"/>
</dbReference>
<dbReference type="InterPro" id="IPR020476">
    <property type="entry name" value="Nudix_hydrolase"/>
</dbReference>
<evidence type="ECO:0000256" key="1">
    <source>
        <dbReference type="ARBA" id="ARBA00000847"/>
    </source>
</evidence>
<dbReference type="Proteomes" id="UP000218765">
    <property type="component" value="Chromosome"/>
</dbReference>
<dbReference type="GO" id="GO:0016462">
    <property type="term" value="F:pyrophosphatase activity"/>
    <property type="evidence" value="ECO:0007669"/>
    <property type="project" value="UniProtKB-ARBA"/>
</dbReference>
<dbReference type="RefSeq" id="WP_096365037.1">
    <property type="nucleotide sequence ID" value="NZ_AP018052.1"/>
</dbReference>
<dbReference type="PROSITE" id="PS00893">
    <property type="entry name" value="NUDIX_BOX"/>
    <property type="match status" value="1"/>
</dbReference>
<accession>A0A1Z4VPI0</accession>
<dbReference type="Pfam" id="PF00293">
    <property type="entry name" value="NUDIX"/>
    <property type="match status" value="1"/>
</dbReference>
<evidence type="ECO:0000256" key="3">
    <source>
        <dbReference type="ARBA" id="ARBA00007275"/>
    </source>
</evidence>
<organism evidence="10 11">
    <name type="scientific">Thiohalobacter thiocyanaticus</name>
    <dbReference type="NCBI Taxonomy" id="585455"/>
    <lineage>
        <taxon>Bacteria</taxon>
        <taxon>Pseudomonadati</taxon>
        <taxon>Pseudomonadota</taxon>
        <taxon>Gammaproteobacteria</taxon>
        <taxon>Thiohalobacterales</taxon>
        <taxon>Thiohalobacteraceae</taxon>
        <taxon>Thiohalobacter</taxon>
    </lineage>
</organism>
<evidence type="ECO:0000256" key="6">
    <source>
        <dbReference type="ARBA" id="ARBA00032162"/>
    </source>
</evidence>
<dbReference type="PRINTS" id="PR00502">
    <property type="entry name" value="NUDIXFAMILY"/>
</dbReference>
<evidence type="ECO:0000259" key="9">
    <source>
        <dbReference type="PROSITE" id="PS51462"/>
    </source>
</evidence>
<keyword evidence="5 8" id="KW-0378">Hydrolase</keyword>
<dbReference type="KEGG" id="ttc:FOKN1_0846"/>
<dbReference type="InterPro" id="IPR015797">
    <property type="entry name" value="NUDIX_hydrolase-like_dom_sf"/>
</dbReference>
<dbReference type="AlphaFoldDB" id="A0A1Z4VPI0"/>
<dbReference type="GO" id="GO:0005829">
    <property type="term" value="C:cytosol"/>
    <property type="evidence" value="ECO:0007669"/>
    <property type="project" value="TreeGrafter"/>
</dbReference>
<feature type="domain" description="Nudix hydrolase" evidence="9">
    <location>
        <begin position="32"/>
        <end position="161"/>
    </location>
</feature>
<dbReference type="PANTHER" id="PTHR11839">
    <property type="entry name" value="UDP/ADP-SUGAR PYROPHOSPHATASE"/>
    <property type="match status" value="1"/>
</dbReference>
<dbReference type="InterPro" id="IPR020084">
    <property type="entry name" value="NUDIX_hydrolase_CS"/>
</dbReference>
<dbReference type="GO" id="GO:0006753">
    <property type="term" value="P:nucleoside phosphate metabolic process"/>
    <property type="evidence" value="ECO:0007669"/>
    <property type="project" value="TreeGrafter"/>
</dbReference>
<evidence type="ECO:0000256" key="2">
    <source>
        <dbReference type="ARBA" id="ARBA00001946"/>
    </source>
</evidence>
<dbReference type="PANTHER" id="PTHR11839:SF18">
    <property type="entry name" value="NUDIX HYDROLASE DOMAIN-CONTAINING PROTEIN"/>
    <property type="match status" value="1"/>
</dbReference>
<dbReference type="PROSITE" id="PS51462">
    <property type="entry name" value="NUDIX"/>
    <property type="match status" value="1"/>
</dbReference>
<evidence type="ECO:0000256" key="8">
    <source>
        <dbReference type="RuleBase" id="RU003476"/>
    </source>
</evidence>
<comment type="cofactor">
    <cofactor evidence="2">
        <name>Mg(2+)</name>
        <dbReference type="ChEBI" id="CHEBI:18420"/>
    </cofactor>
</comment>